<feature type="region of interest" description="Disordered" evidence="2">
    <location>
        <begin position="143"/>
        <end position="168"/>
    </location>
</feature>
<comment type="caution">
    <text evidence="3">The sequence shown here is derived from an EMBL/GenBank/DDBJ whole genome shotgun (WGS) entry which is preliminary data.</text>
</comment>
<comment type="similarity">
    <text evidence="1">Belongs to the cycloisomerase 2 family.</text>
</comment>
<protein>
    <recommendedName>
        <fullName evidence="5">Lactonase family protein</fullName>
    </recommendedName>
</protein>
<dbReference type="InterPro" id="IPR050282">
    <property type="entry name" value="Cycloisomerase_2"/>
</dbReference>
<dbReference type="EMBL" id="QEEX01000001">
    <property type="protein sequence ID" value="PWB96826.1"/>
    <property type="molecule type" value="Genomic_DNA"/>
</dbReference>
<dbReference type="GO" id="GO:0017057">
    <property type="term" value="F:6-phosphogluconolactonase activity"/>
    <property type="evidence" value="ECO:0007669"/>
    <property type="project" value="TreeGrafter"/>
</dbReference>
<dbReference type="InterPro" id="IPR011048">
    <property type="entry name" value="Haem_d1_sf"/>
</dbReference>
<dbReference type="Pfam" id="PF10282">
    <property type="entry name" value="Lactonase"/>
    <property type="match status" value="1"/>
</dbReference>
<name>A0A2U1SYZ6_9MICO</name>
<dbReference type="Gene3D" id="2.130.10.10">
    <property type="entry name" value="YVTN repeat-like/Quinoprotein amine dehydrogenase"/>
    <property type="match status" value="1"/>
</dbReference>
<evidence type="ECO:0000313" key="4">
    <source>
        <dbReference type="Proteomes" id="UP000244978"/>
    </source>
</evidence>
<dbReference type="PANTHER" id="PTHR30344:SF1">
    <property type="entry name" value="6-PHOSPHOGLUCONOLACTONASE"/>
    <property type="match status" value="1"/>
</dbReference>
<evidence type="ECO:0000256" key="1">
    <source>
        <dbReference type="ARBA" id="ARBA00005564"/>
    </source>
</evidence>
<dbReference type="SUPFAM" id="SSF51004">
    <property type="entry name" value="C-terminal (heme d1) domain of cytochrome cd1-nitrite reductase"/>
    <property type="match status" value="1"/>
</dbReference>
<dbReference type="InterPro" id="IPR015943">
    <property type="entry name" value="WD40/YVTN_repeat-like_dom_sf"/>
</dbReference>
<evidence type="ECO:0000256" key="2">
    <source>
        <dbReference type="SAM" id="MobiDB-lite"/>
    </source>
</evidence>
<accession>A0A2U1SYZ6</accession>
<dbReference type="AlphaFoldDB" id="A0A2U1SYZ6"/>
<keyword evidence="4" id="KW-1185">Reference proteome</keyword>
<reference evidence="4" key="1">
    <citation type="submission" date="2018-04" db="EMBL/GenBank/DDBJ databases">
        <authorList>
            <person name="Liu S."/>
            <person name="Wang Z."/>
            <person name="Li J."/>
        </authorList>
    </citation>
    <scope>NUCLEOTIDE SEQUENCE [LARGE SCALE GENOMIC DNA]</scope>
    <source>
        <strain evidence="4">S1194</strain>
    </source>
</reference>
<dbReference type="InterPro" id="IPR019405">
    <property type="entry name" value="Lactonase_7-beta_prop"/>
</dbReference>
<evidence type="ECO:0000313" key="3">
    <source>
        <dbReference type="EMBL" id="PWB96826.1"/>
    </source>
</evidence>
<organism evidence="3 4">
    <name type="scientific">Homoserinimonas hongtaonis</name>
    <dbReference type="NCBI Taxonomy" id="2079791"/>
    <lineage>
        <taxon>Bacteria</taxon>
        <taxon>Bacillati</taxon>
        <taxon>Actinomycetota</taxon>
        <taxon>Actinomycetes</taxon>
        <taxon>Micrococcales</taxon>
        <taxon>Microbacteriaceae</taxon>
        <taxon>Homoserinimonas</taxon>
    </lineage>
</organism>
<sequence>MPPEPAAVTTAAVTTAAVTTAPVTNAALTTLWSGGYTASMGGSAHGIGLVTWDGAELVWGGTIAETSSPSWLARKGSTLYAADEAAGLVSAFRIENESLRFIGSEATSGQHPCHIAIIDETLVVSNYGGGSIDVIPLESDGSLGRPLPPLSAHGSGPRPQQEGPHAHSTLAAAPGVVLSADLGTDHVHVHRGSARALTRDRSIQLPPGTGPRDLVALGERVLVLAEFGSRIFELTADAVVADAPIVTDPGDADQAAGLIAGADGRFLYAGLRGTNRIAVVDAVTLQPVGSVPSAGDWPRHLVVADDVLFVCNQRSDSVAAFVIDAATGMPEFAASTAVPTPTFLGDTRER</sequence>
<dbReference type="Proteomes" id="UP000244978">
    <property type="component" value="Unassembled WGS sequence"/>
</dbReference>
<dbReference type="PANTHER" id="PTHR30344">
    <property type="entry name" value="6-PHOSPHOGLUCONOLACTONASE-RELATED"/>
    <property type="match status" value="1"/>
</dbReference>
<proteinExistence type="inferred from homology"/>
<gene>
    <name evidence="3" type="ORF">DF220_02515</name>
</gene>
<evidence type="ECO:0008006" key="5">
    <source>
        <dbReference type="Google" id="ProtNLM"/>
    </source>
</evidence>